<reference evidence="2" key="1">
    <citation type="submission" date="2022-04" db="EMBL/GenBank/DDBJ databases">
        <title>Lysobacter sp. CAU 1642 isolated from sea sand.</title>
        <authorList>
            <person name="Kim W."/>
        </authorList>
    </citation>
    <scope>NUCLEOTIDE SEQUENCE</scope>
    <source>
        <strain evidence="2">CAU 1642</strain>
    </source>
</reference>
<proteinExistence type="predicted"/>
<comment type="caution">
    <text evidence="2">The sequence shown here is derived from an EMBL/GenBank/DDBJ whole genome shotgun (WGS) entry which is preliminary data.</text>
</comment>
<dbReference type="EMBL" id="JALNMH010000001">
    <property type="protein sequence ID" value="MCK7592185.1"/>
    <property type="molecule type" value="Genomic_DNA"/>
</dbReference>
<protein>
    <submittedName>
        <fullName evidence="2">Uncharacterized protein</fullName>
    </submittedName>
</protein>
<evidence type="ECO:0000313" key="3">
    <source>
        <dbReference type="Proteomes" id="UP001431449"/>
    </source>
</evidence>
<sequence>MVDPTQPEIEDTRMDGYPPSEGEDQAPQAVVRHQVVDDDEWGEIEEIVVYSDAA</sequence>
<evidence type="ECO:0000256" key="1">
    <source>
        <dbReference type="SAM" id="MobiDB-lite"/>
    </source>
</evidence>
<organism evidence="2 3">
    <name type="scientific">Pseudomarimonas salicorniae</name>
    <dbReference type="NCBI Taxonomy" id="2933270"/>
    <lineage>
        <taxon>Bacteria</taxon>
        <taxon>Pseudomonadati</taxon>
        <taxon>Pseudomonadota</taxon>
        <taxon>Gammaproteobacteria</taxon>
        <taxon>Lysobacterales</taxon>
        <taxon>Lysobacteraceae</taxon>
        <taxon>Pseudomarimonas</taxon>
    </lineage>
</organism>
<evidence type="ECO:0000313" key="2">
    <source>
        <dbReference type="EMBL" id="MCK7592185.1"/>
    </source>
</evidence>
<gene>
    <name evidence="2" type="ORF">M0G41_00710</name>
</gene>
<name>A0ABT0GDU2_9GAMM</name>
<accession>A0ABT0GDU2</accession>
<dbReference type="RefSeq" id="WP_248204201.1">
    <property type="nucleotide sequence ID" value="NZ_JALNMH010000001.1"/>
</dbReference>
<dbReference type="Proteomes" id="UP001431449">
    <property type="component" value="Unassembled WGS sequence"/>
</dbReference>
<keyword evidence="3" id="KW-1185">Reference proteome</keyword>
<feature type="region of interest" description="Disordered" evidence="1">
    <location>
        <begin position="1"/>
        <end position="27"/>
    </location>
</feature>